<protein>
    <submittedName>
        <fullName evidence="3">Spore maturation protein</fullName>
    </submittedName>
</protein>
<evidence type="ECO:0000256" key="1">
    <source>
        <dbReference type="SAM" id="Phobius"/>
    </source>
</evidence>
<feature type="transmembrane region" description="Helical" evidence="1">
    <location>
        <begin position="35"/>
        <end position="55"/>
    </location>
</feature>
<organism evidence="3 4">
    <name type="scientific">Ruminococcus difficilis</name>
    <dbReference type="NCBI Taxonomy" id="2763069"/>
    <lineage>
        <taxon>Bacteria</taxon>
        <taxon>Bacillati</taxon>
        <taxon>Bacillota</taxon>
        <taxon>Clostridia</taxon>
        <taxon>Eubacteriales</taxon>
        <taxon>Oscillospiraceae</taxon>
        <taxon>Ruminococcus</taxon>
    </lineage>
</organism>
<evidence type="ECO:0000313" key="3">
    <source>
        <dbReference type="EMBL" id="MBK6088207.1"/>
    </source>
</evidence>
<name>A0A934WRE6_9FIRM</name>
<dbReference type="RefSeq" id="WP_186832796.1">
    <property type="nucleotide sequence ID" value="NZ_JAEQMG010000048.1"/>
</dbReference>
<gene>
    <name evidence="3" type="ORF">JKK62_05985</name>
</gene>
<feature type="transmembrane region" description="Helical" evidence="1">
    <location>
        <begin position="146"/>
        <end position="168"/>
    </location>
</feature>
<accession>A0A934WRE6</accession>
<reference evidence="3" key="1">
    <citation type="submission" date="2021-01" db="EMBL/GenBank/DDBJ databases">
        <title>Genome public.</title>
        <authorList>
            <person name="Liu C."/>
            <person name="Sun Q."/>
        </authorList>
    </citation>
    <scope>NUCLEOTIDE SEQUENCE</scope>
    <source>
        <strain evidence="3">M6</strain>
    </source>
</reference>
<dbReference type="Pfam" id="PF07670">
    <property type="entry name" value="Gate"/>
    <property type="match status" value="1"/>
</dbReference>
<dbReference type="PANTHER" id="PTHR35793">
    <property type="entry name" value="INNER MEMBRANE PROTEIN YJIG"/>
    <property type="match status" value="1"/>
</dbReference>
<dbReference type="AlphaFoldDB" id="A0A934WRE6"/>
<comment type="caution">
    <text evidence="3">The sequence shown here is derived from an EMBL/GenBank/DDBJ whole genome shotgun (WGS) entry which is preliminary data.</text>
</comment>
<dbReference type="EMBL" id="JAEQMG010000048">
    <property type="protein sequence ID" value="MBK6088207.1"/>
    <property type="molecule type" value="Genomic_DNA"/>
</dbReference>
<keyword evidence="4" id="KW-1185">Reference proteome</keyword>
<dbReference type="Proteomes" id="UP000633365">
    <property type="component" value="Unassembled WGS sequence"/>
</dbReference>
<keyword evidence="1" id="KW-1133">Transmembrane helix</keyword>
<keyword evidence="1" id="KW-0472">Membrane</keyword>
<evidence type="ECO:0000259" key="2">
    <source>
        <dbReference type="Pfam" id="PF07670"/>
    </source>
</evidence>
<dbReference type="PANTHER" id="PTHR35793:SF2">
    <property type="entry name" value="INNER MEMBRANE PROTEIN YJIG"/>
    <property type="match status" value="1"/>
</dbReference>
<dbReference type="InterPro" id="IPR011642">
    <property type="entry name" value="Gate_dom"/>
</dbReference>
<feature type="domain" description="Nucleoside transporter/FeoB GTPase Gate" evidence="2">
    <location>
        <begin position="41"/>
        <end position="140"/>
    </location>
</feature>
<evidence type="ECO:0000313" key="4">
    <source>
        <dbReference type="Proteomes" id="UP000633365"/>
    </source>
</evidence>
<proteinExistence type="predicted"/>
<dbReference type="InterPro" id="IPR052549">
    <property type="entry name" value="SpmB"/>
</dbReference>
<dbReference type="GO" id="GO:0005886">
    <property type="term" value="C:plasma membrane"/>
    <property type="evidence" value="ECO:0007669"/>
    <property type="project" value="TreeGrafter"/>
</dbReference>
<sequence>MEAVIPIIITALCVYGLFKRVNIFDSFIEGAKEGFLTVKFVAPTMIALLVAVGTLRASGALDHLAGLIRPLAEKVGFPAELVPMGLLRPVSGSGATALLTGIYENNEPDSFVGRCASVVAGSTETTFYAVSMYYGAAGIKKIRHTLFSALLADLTAIVISVVTVGWLMG</sequence>
<keyword evidence="1" id="KW-0812">Transmembrane</keyword>